<evidence type="ECO:0000313" key="9">
    <source>
        <dbReference type="Proteomes" id="UP000504634"/>
    </source>
</evidence>
<protein>
    <recommendedName>
        <fullName evidence="2 5">Acylphosphatase</fullName>
        <ecNumber evidence="2 5">3.6.1.7</ecNumber>
    </recommendedName>
</protein>
<dbReference type="FunFam" id="3.30.70.100:FF:000011">
    <property type="entry name" value="Acylphosphatase"/>
    <property type="match status" value="1"/>
</dbReference>
<dbReference type="PANTHER" id="PTHR10029:SF3">
    <property type="entry name" value="ACYLPHOSPHATASE-RELATED"/>
    <property type="match status" value="1"/>
</dbReference>
<accession>A0A6J2U5B5</accession>
<keyword evidence="3 5" id="KW-0378">Hydrolase</keyword>
<evidence type="ECO:0000256" key="1">
    <source>
        <dbReference type="ARBA" id="ARBA00005614"/>
    </source>
</evidence>
<evidence type="ECO:0000256" key="6">
    <source>
        <dbReference type="RuleBase" id="RU000553"/>
    </source>
</evidence>
<dbReference type="InterPro" id="IPR020456">
    <property type="entry name" value="Acylphosphatase"/>
</dbReference>
<dbReference type="Pfam" id="PF00708">
    <property type="entry name" value="Acylphosphatase"/>
    <property type="match status" value="1"/>
</dbReference>
<dbReference type="Gene3D" id="3.30.70.100">
    <property type="match status" value="1"/>
</dbReference>
<reference evidence="10" key="1">
    <citation type="submission" date="2025-08" db="UniProtKB">
        <authorList>
            <consortium name="RefSeq"/>
        </authorList>
    </citation>
    <scope>IDENTIFICATION</scope>
    <source>
        <strain evidence="10">11010-0011.00</strain>
        <tissue evidence="10">Whole body</tissue>
    </source>
</reference>
<feature type="active site" evidence="5">
    <location>
        <position position="52"/>
    </location>
</feature>
<dbReference type="PROSITE" id="PS00150">
    <property type="entry name" value="ACYLPHOSPHATASE_1"/>
    <property type="match status" value="1"/>
</dbReference>
<comment type="similarity">
    <text evidence="1 7">Belongs to the acylphosphatase family.</text>
</comment>
<feature type="active site" evidence="5">
    <location>
        <position position="70"/>
    </location>
</feature>
<proteinExistence type="inferred from homology"/>
<dbReference type="GeneID" id="115630640"/>
<evidence type="ECO:0000256" key="4">
    <source>
        <dbReference type="ARBA" id="ARBA00047645"/>
    </source>
</evidence>
<comment type="catalytic activity">
    <reaction evidence="4 5 6">
        <text>an acyl phosphate + H2O = a carboxylate + phosphate + H(+)</text>
        <dbReference type="Rhea" id="RHEA:14965"/>
        <dbReference type="ChEBI" id="CHEBI:15377"/>
        <dbReference type="ChEBI" id="CHEBI:15378"/>
        <dbReference type="ChEBI" id="CHEBI:29067"/>
        <dbReference type="ChEBI" id="CHEBI:43474"/>
        <dbReference type="ChEBI" id="CHEBI:59918"/>
        <dbReference type="EC" id="3.6.1.7"/>
    </reaction>
</comment>
<dbReference type="EC" id="3.6.1.7" evidence="2 5"/>
<dbReference type="PRINTS" id="PR00112">
    <property type="entry name" value="ACYLPHPHTASE"/>
</dbReference>
<evidence type="ECO:0000313" key="10">
    <source>
        <dbReference type="RefSeq" id="XP_030383140.1"/>
    </source>
</evidence>
<dbReference type="InterPro" id="IPR017968">
    <property type="entry name" value="Acylphosphatase_CS"/>
</dbReference>
<feature type="domain" description="Acylphosphatase-like" evidence="8">
    <location>
        <begin position="37"/>
        <end position="127"/>
    </location>
</feature>
<name>A0A6J2U5B5_DROLE</name>
<dbReference type="OrthoDB" id="7961613at2759"/>
<evidence type="ECO:0000256" key="3">
    <source>
        <dbReference type="ARBA" id="ARBA00022801"/>
    </source>
</evidence>
<dbReference type="RefSeq" id="XP_030383140.1">
    <property type="nucleotide sequence ID" value="XM_030527280.1"/>
</dbReference>
<dbReference type="AlphaFoldDB" id="A0A6J2U5B5"/>
<sequence>MANKIKDSKLELQRETTSLASSLSKKPISDKQKTIWSVNFEISGKVQGVFFRKHTLTQARKLGLHGWCMNTTHGTVKGVLEGPLEQITDMRYWLQHKGSPRSIIQKADFTPNQPIPNYCYKTFSIRK</sequence>
<dbReference type="GO" id="GO:0003998">
    <property type="term" value="F:acylphosphatase activity"/>
    <property type="evidence" value="ECO:0007669"/>
    <property type="project" value="UniProtKB-EC"/>
</dbReference>
<evidence type="ECO:0000256" key="5">
    <source>
        <dbReference type="PROSITE-ProRule" id="PRU00520"/>
    </source>
</evidence>
<dbReference type="InterPro" id="IPR001792">
    <property type="entry name" value="Acylphosphatase-like_dom"/>
</dbReference>
<gene>
    <name evidence="10" type="primary">LOC115630640</name>
</gene>
<dbReference type="PROSITE" id="PS51160">
    <property type="entry name" value="ACYLPHOSPHATASE_3"/>
    <property type="match status" value="1"/>
</dbReference>
<evidence type="ECO:0000259" key="8">
    <source>
        <dbReference type="PROSITE" id="PS51160"/>
    </source>
</evidence>
<dbReference type="SUPFAM" id="SSF54975">
    <property type="entry name" value="Acylphosphatase/BLUF domain-like"/>
    <property type="match status" value="1"/>
</dbReference>
<dbReference type="PANTHER" id="PTHR10029">
    <property type="entry name" value="ACYLPHOSPHATASE"/>
    <property type="match status" value="1"/>
</dbReference>
<keyword evidence="9" id="KW-1185">Reference proteome</keyword>
<evidence type="ECO:0000256" key="7">
    <source>
        <dbReference type="RuleBase" id="RU004168"/>
    </source>
</evidence>
<dbReference type="InterPro" id="IPR036046">
    <property type="entry name" value="Acylphosphatase-like_dom_sf"/>
</dbReference>
<dbReference type="PROSITE" id="PS00151">
    <property type="entry name" value="ACYLPHOSPHATASE_2"/>
    <property type="match status" value="1"/>
</dbReference>
<organism evidence="9 10">
    <name type="scientific">Drosophila lebanonensis</name>
    <name type="common">Fruit fly</name>
    <name type="synonym">Scaptodrosophila lebanonensis</name>
    <dbReference type="NCBI Taxonomy" id="7225"/>
    <lineage>
        <taxon>Eukaryota</taxon>
        <taxon>Metazoa</taxon>
        <taxon>Ecdysozoa</taxon>
        <taxon>Arthropoda</taxon>
        <taxon>Hexapoda</taxon>
        <taxon>Insecta</taxon>
        <taxon>Pterygota</taxon>
        <taxon>Neoptera</taxon>
        <taxon>Endopterygota</taxon>
        <taxon>Diptera</taxon>
        <taxon>Brachycera</taxon>
        <taxon>Muscomorpha</taxon>
        <taxon>Ephydroidea</taxon>
        <taxon>Drosophilidae</taxon>
        <taxon>Scaptodrosophila</taxon>
    </lineage>
</organism>
<dbReference type="Proteomes" id="UP000504634">
    <property type="component" value="Unplaced"/>
</dbReference>
<evidence type="ECO:0000256" key="2">
    <source>
        <dbReference type="ARBA" id="ARBA00012150"/>
    </source>
</evidence>